<dbReference type="GO" id="GO:0005815">
    <property type="term" value="C:microtubule organizing center"/>
    <property type="evidence" value="ECO:0007669"/>
    <property type="project" value="TreeGrafter"/>
</dbReference>
<evidence type="ECO:0000259" key="2">
    <source>
        <dbReference type="PROSITE" id="PS50004"/>
    </source>
</evidence>
<sequence>MTSANQTYTVLVTVREGRHFHAGGLFNPATTKLYIQCRFNNEILTTDPTPFSHDPVWDTDLAWDIQHKPLAFLRTQRAKLKIVCFAIDNHNKRTQVGYVMLDLRTASSTANPKWNADPDVEKDAAWGWYPLVNVLSGTNVKTVFRPELKLAFSVAVKTHEHPTSNSSQSWDRVAQLPTQKSLQSLKKMRNASSPKPVLLTSPKAIRVQLFPDSGRTSPVQIQQNQNQTLFTTSSGIPIELTPTGCYQIGFNGPNWLLNFTIAFAENLTLLAPPTKSDKGETSSEDEEALAGYYFSYSFLGNTITTTPFQDLEKPIFPSERISFRIRASDQDLAQFLTDVEVLVVCFCDATKDGAVLGFSEVAFAGIMEEGAEDDGGIGVISASVGGAGGGGAGSGALTSRPQSPDADRVFRSSTTRSVMTRKKESRVLEKVVPFYDARRELPVSAEGKVAGLGISVMVTPDLQTDLVEAENGGPQQALLGEEEPVHDDAENLQEAEEYGEQEFEEYDQVETVNSPKMVQRRAVSPERMESPDLYTDVPQPQSQPTQLKPVERPVPAQRVQQQQSQAAQDAQFTPQPIVKGNPWHQYRFSIDLRSLRGLDPAHGPVFLRYTYLPFGSTAPISTHPPVKPTTPNATSSTNPQPQSTLEMPHSFCAFEFVMGQERLLTYLEAVPLTIELWCLPDKYSKEVRIGLATVDLSIVTTKELKQLTDPTPVTLQSTDVQVPIVASTPADPTSPTKRDKIVKIADLRIVLSLEDFGPLQDSELLAQQIPSHSATPLPTANFQQQQQNDGYSHLPRGPSPTFTKTTQLPPPSSPTPSTTASSLHETQEYRAALEIALWKKEQMHKFKQHLHSLEQNLLNRLTTEFQTRDAERTRLVQQRVTSLEVLESTAREVLQGLEKREAGVSKAEEDLRRRREEVERYFARKEEEVGDVSRRLSEEFRARVELERVKTLEAEAGRVRAVRERDEWEGKFRKLEGEFEVFRGRVMEGKVGGFGVTPVEVGEAAVSAIKRELGNVMAANAATERRAEALEASKRHYKAQWVRALRDLAKVKKQLQGEIEDRLRRSQKELDSVKLRLLAKEEMGSMENERKVVEGMKREIASLKAGAGAIREERVDKVMSMEARFTAEGGSSATAPLQESQKQNLDPRILAEVDRLVKERDSLVNTGIYNREDRLIRELDTRIGNLLRARA</sequence>
<keyword evidence="4" id="KW-1185">Reference proteome</keyword>
<dbReference type="InterPro" id="IPR022136">
    <property type="entry name" value="DUF3668"/>
</dbReference>
<gene>
    <name evidence="3" type="ORF">BCR33DRAFT_846182</name>
</gene>
<reference evidence="3 4" key="1">
    <citation type="submission" date="2016-07" db="EMBL/GenBank/DDBJ databases">
        <title>Pervasive Adenine N6-methylation of Active Genes in Fungi.</title>
        <authorList>
            <consortium name="DOE Joint Genome Institute"/>
            <person name="Mondo S.J."/>
            <person name="Dannebaum R.O."/>
            <person name="Kuo R.C."/>
            <person name="Labutti K."/>
            <person name="Haridas S."/>
            <person name="Kuo A."/>
            <person name="Salamov A."/>
            <person name="Ahrendt S.R."/>
            <person name="Lipzen A."/>
            <person name="Sullivan W."/>
            <person name="Andreopoulos W.B."/>
            <person name="Clum A."/>
            <person name="Lindquist E."/>
            <person name="Daum C."/>
            <person name="Ramamoorthy G.K."/>
            <person name="Gryganskyi A."/>
            <person name="Culley D."/>
            <person name="Magnuson J.K."/>
            <person name="James T.Y."/>
            <person name="O'Malley M.A."/>
            <person name="Stajich J.E."/>
            <person name="Spatafora J.W."/>
            <person name="Visel A."/>
            <person name="Grigoriev I.V."/>
        </authorList>
    </citation>
    <scope>NUCLEOTIDE SEQUENCE [LARGE SCALE GENOMIC DNA]</scope>
    <source>
        <strain evidence="3 4">JEL800</strain>
    </source>
</reference>
<proteinExistence type="predicted"/>
<dbReference type="AlphaFoldDB" id="A0A1Y2CWH8"/>
<protein>
    <recommendedName>
        <fullName evidence="2">C2 domain-containing protein</fullName>
    </recommendedName>
</protein>
<feature type="compositionally biased region" description="Polar residues" evidence="1">
    <location>
        <begin position="775"/>
        <end position="790"/>
    </location>
</feature>
<dbReference type="Pfam" id="PF12416">
    <property type="entry name" value="DUF3668"/>
    <property type="match status" value="1"/>
</dbReference>
<comment type="caution">
    <text evidence="3">The sequence shown here is derived from an EMBL/GenBank/DDBJ whole genome shotgun (WGS) entry which is preliminary data.</text>
</comment>
<dbReference type="InterPro" id="IPR039893">
    <property type="entry name" value="CEP120-like"/>
</dbReference>
<dbReference type="SUPFAM" id="SSF49562">
    <property type="entry name" value="C2 domain (Calcium/lipid-binding domain, CaLB)"/>
    <property type="match status" value="1"/>
</dbReference>
<feature type="region of interest" description="Disordered" evidence="1">
    <location>
        <begin position="390"/>
        <end position="415"/>
    </location>
</feature>
<feature type="region of interest" description="Disordered" evidence="1">
    <location>
        <begin position="480"/>
        <end position="576"/>
    </location>
</feature>
<dbReference type="PANTHER" id="PTHR21574">
    <property type="entry name" value="CENTROSOMAL PROTEIN OF 120 KDA"/>
    <property type="match status" value="1"/>
</dbReference>
<dbReference type="STRING" id="329046.A0A1Y2CWH8"/>
<dbReference type="Gene3D" id="2.60.40.150">
    <property type="entry name" value="C2 domain"/>
    <property type="match status" value="1"/>
</dbReference>
<feature type="region of interest" description="Disordered" evidence="1">
    <location>
        <begin position="775"/>
        <end position="823"/>
    </location>
</feature>
<feature type="compositionally biased region" description="Low complexity" evidence="1">
    <location>
        <begin position="556"/>
        <end position="571"/>
    </location>
</feature>
<dbReference type="InterPro" id="IPR035892">
    <property type="entry name" value="C2_domain_sf"/>
</dbReference>
<evidence type="ECO:0000313" key="4">
    <source>
        <dbReference type="Proteomes" id="UP000193642"/>
    </source>
</evidence>
<dbReference type="GO" id="GO:0010564">
    <property type="term" value="P:regulation of cell cycle process"/>
    <property type="evidence" value="ECO:0007669"/>
    <property type="project" value="TreeGrafter"/>
</dbReference>
<evidence type="ECO:0000313" key="3">
    <source>
        <dbReference type="EMBL" id="ORY51370.1"/>
    </source>
</evidence>
<feature type="compositionally biased region" description="Acidic residues" evidence="1">
    <location>
        <begin position="480"/>
        <end position="508"/>
    </location>
</feature>
<dbReference type="InterPro" id="IPR000008">
    <property type="entry name" value="C2_dom"/>
</dbReference>
<accession>A0A1Y2CWH8</accession>
<dbReference type="Proteomes" id="UP000193642">
    <property type="component" value="Unassembled WGS sequence"/>
</dbReference>
<name>A0A1Y2CWH8_9FUNG</name>
<dbReference type="EMBL" id="MCGO01000005">
    <property type="protein sequence ID" value="ORY51370.1"/>
    <property type="molecule type" value="Genomic_DNA"/>
</dbReference>
<dbReference type="OrthoDB" id="332250at2759"/>
<organism evidence="3 4">
    <name type="scientific">Rhizoclosmatium globosum</name>
    <dbReference type="NCBI Taxonomy" id="329046"/>
    <lineage>
        <taxon>Eukaryota</taxon>
        <taxon>Fungi</taxon>
        <taxon>Fungi incertae sedis</taxon>
        <taxon>Chytridiomycota</taxon>
        <taxon>Chytridiomycota incertae sedis</taxon>
        <taxon>Chytridiomycetes</taxon>
        <taxon>Chytridiales</taxon>
        <taxon>Chytriomycetaceae</taxon>
        <taxon>Rhizoclosmatium</taxon>
    </lineage>
</organism>
<dbReference type="PANTHER" id="PTHR21574:SF0">
    <property type="entry name" value="CENTROSOMAL PROTEIN OF 120 KDA"/>
    <property type="match status" value="1"/>
</dbReference>
<dbReference type="PROSITE" id="PS50004">
    <property type="entry name" value="C2"/>
    <property type="match status" value="1"/>
</dbReference>
<feature type="domain" description="C2" evidence="2">
    <location>
        <begin position="1"/>
        <end position="115"/>
    </location>
</feature>
<feature type="compositionally biased region" description="Low complexity" evidence="1">
    <location>
        <begin position="629"/>
        <end position="641"/>
    </location>
</feature>
<feature type="region of interest" description="Disordered" evidence="1">
    <location>
        <begin position="622"/>
        <end position="644"/>
    </location>
</feature>
<dbReference type="Pfam" id="PF00168">
    <property type="entry name" value="C2"/>
    <property type="match status" value="1"/>
</dbReference>
<evidence type="ECO:0000256" key="1">
    <source>
        <dbReference type="SAM" id="MobiDB-lite"/>
    </source>
</evidence>